<evidence type="ECO:0008006" key="4">
    <source>
        <dbReference type="Google" id="ProtNLM"/>
    </source>
</evidence>
<dbReference type="PANTHER" id="PTHR47926:SF504">
    <property type="entry name" value="(WILD MALAYSIAN BANANA) HYPOTHETICAL PROTEIN"/>
    <property type="match status" value="1"/>
</dbReference>
<feature type="region of interest" description="Disordered" evidence="1">
    <location>
        <begin position="88"/>
        <end position="109"/>
    </location>
</feature>
<dbReference type="EMBL" id="DUZY01000005">
    <property type="protein sequence ID" value="DAD40015.1"/>
    <property type="molecule type" value="Genomic_DNA"/>
</dbReference>
<dbReference type="InterPro" id="IPR046960">
    <property type="entry name" value="PPR_At4g14850-like_plant"/>
</dbReference>
<protein>
    <recommendedName>
        <fullName evidence="4">Pentatricopeptide repeat-containing protein</fullName>
    </recommendedName>
</protein>
<sequence>MLSACKVHRDLDFDREVGEVLLRLDGDSPVNYIMMSNIYVEAGEWEQCQKVREAKKEKGLKKEVGCSWIGIDKKMHFLWRRRHTPTYRENSRGIEGDGHENKRKYRLCT</sequence>
<name>A0A822Z986_NELNU</name>
<dbReference type="PANTHER" id="PTHR47926">
    <property type="entry name" value="PENTATRICOPEPTIDE REPEAT-CONTAINING PROTEIN"/>
    <property type="match status" value="1"/>
</dbReference>
<feature type="compositionally biased region" description="Basic and acidic residues" evidence="1">
    <location>
        <begin position="89"/>
        <end position="100"/>
    </location>
</feature>
<proteinExistence type="predicted"/>
<comment type="caution">
    <text evidence="2">The sequence shown here is derived from an EMBL/GenBank/DDBJ whole genome shotgun (WGS) entry which is preliminary data.</text>
</comment>
<organism evidence="2 3">
    <name type="scientific">Nelumbo nucifera</name>
    <name type="common">Sacred lotus</name>
    <dbReference type="NCBI Taxonomy" id="4432"/>
    <lineage>
        <taxon>Eukaryota</taxon>
        <taxon>Viridiplantae</taxon>
        <taxon>Streptophyta</taxon>
        <taxon>Embryophyta</taxon>
        <taxon>Tracheophyta</taxon>
        <taxon>Spermatophyta</taxon>
        <taxon>Magnoliopsida</taxon>
        <taxon>Proteales</taxon>
        <taxon>Nelumbonaceae</taxon>
        <taxon>Nelumbo</taxon>
    </lineage>
</organism>
<dbReference type="GO" id="GO:0003723">
    <property type="term" value="F:RNA binding"/>
    <property type="evidence" value="ECO:0007669"/>
    <property type="project" value="InterPro"/>
</dbReference>
<dbReference type="Pfam" id="PF20431">
    <property type="entry name" value="E_motif"/>
    <property type="match status" value="1"/>
</dbReference>
<evidence type="ECO:0000256" key="1">
    <source>
        <dbReference type="SAM" id="MobiDB-lite"/>
    </source>
</evidence>
<dbReference type="GO" id="GO:0009451">
    <property type="term" value="P:RNA modification"/>
    <property type="evidence" value="ECO:0007669"/>
    <property type="project" value="InterPro"/>
</dbReference>
<gene>
    <name evidence="2" type="ORF">HUJ06_014338</name>
</gene>
<dbReference type="Proteomes" id="UP000607653">
    <property type="component" value="Unassembled WGS sequence"/>
</dbReference>
<evidence type="ECO:0000313" key="2">
    <source>
        <dbReference type="EMBL" id="DAD40015.1"/>
    </source>
</evidence>
<keyword evidence="3" id="KW-1185">Reference proteome</keyword>
<dbReference type="AlphaFoldDB" id="A0A822Z986"/>
<reference evidence="2 3" key="1">
    <citation type="journal article" date="2020" name="Mol. Biol. Evol.">
        <title>Distinct Expression and Methylation Patterns for Genes with Different Fates following a Single Whole-Genome Duplication in Flowering Plants.</title>
        <authorList>
            <person name="Shi T."/>
            <person name="Rahmani R.S."/>
            <person name="Gugger P.F."/>
            <person name="Wang M."/>
            <person name="Li H."/>
            <person name="Zhang Y."/>
            <person name="Li Z."/>
            <person name="Wang Q."/>
            <person name="Van de Peer Y."/>
            <person name="Marchal K."/>
            <person name="Chen J."/>
        </authorList>
    </citation>
    <scope>NUCLEOTIDE SEQUENCE [LARGE SCALE GENOMIC DNA]</scope>
    <source>
        <tissue evidence="2">Leaf</tissue>
    </source>
</reference>
<evidence type="ECO:0000313" key="3">
    <source>
        <dbReference type="Proteomes" id="UP000607653"/>
    </source>
</evidence>
<dbReference type="InterPro" id="IPR046848">
    <property type="entry name" value="E_motif"/>
</dbReference>
<accession>A0A822Z986</accession>